<dbReference type="InterPro" id="IPR050583">
    <property type="entry name" value="Mycobacterial_A85_antigen"/>
</dbReference>
<reference evidence="1 2" key="1">
    <citation type="submission" date="2019-04" db="EMBL/GenBank/DDBJ databases">
        <authorList>
            <person name="Li Y."/>
            <person name="Wang J."/>
        </authorList>
    </citation>
    <scope>NUCLEOTIDE SEQUENCE [LARGE SCALE GENOMIC DNA]</scope>
    <source>
        <strain evidence="1 2">DSM 14668</strain>
    </source>
</reference>
<dbReference type="EMBL" id="SSMQ01000014">
    <property type="protein sequence ID" value="TKD08393.1"/>
    <property type="molecule type" value="Genomic_DNA"/>
</dbReference>
<dbReference type="PANTHER" id="PTHR48098:SF6">
    <property type="entry name" value="FERRI-BACILLIBACTIN ESTERASE BESA"/>
    <property type="match status" value="1"/>
</dbReference>
<name>A0A4U1JD71_9BACT</name>
<dbReference type="PANTHER" id="PTHR48098">
    <property type="entry name" value="ENTEROCHELIN ESTERASE-RELATED"/>
    <property type="match status" value="1"/>
</dbReference>
<keyword evidence="2" id="KW-1185">Reference proteome</keyword>
<dbReference type="Proteomes" id="UP000309215">
    <property type="component" value="Unassembled WGS sequence"/>
</dbReference>
<dbReference type="InterPro" id="IPR029058">
    <property type="entry name" value="AB_hydrolase_fold"/>
</dbReference>
<accession>A0A4U1JD71</accession>
<proteinExistence type="predicted"/>
<organism evidence="1 2">
    <name type="scientific">Polyangium fumosum</name>
    <dbReference type="NCBI Taxonomy" id="889272"/>
    <lineage>
        <taxon>Bacteria</taxon>
        <taxon>Pseudomonadati</taxon>
        <taxon>Myxococcota</taxon>
        <taxon>Polyangia</taxon>
        <taxon>Polyangiales</taxon>
        <taxon>Polyangiaceae</taxon>
        <taxon>Polyangium</taxon>
    </lineage>
</organism>
<dbReference type="AlphaFoldDB" id="A0A4U1JD71"/>
<dbReference type="InterPro" id="IPR006311">
    <property type="entry name" value="TAT_signal"/>
</dbReference>
<dbReference type="SUPFAM" id="SSF53474">
    <property type="entry name" value="alpha/beta-Hydrolases"/>
    <property type="match status" value="1"/>
</dbReference>
<sequence>MRTTRRGFLIGASAAAWTFGTTRRAEAGGTTDLGAPDLDVRDLDLPGDRALGRRMTLSIPRGLDPTKAPAPLLVLLHGLGETGDERMGAYAWLERYGLATAFARLGRPPVVRTSKRLDFTDEHLRAVNEELARTPFRGFVIACPYTPNVNKAANPKAALDGYARWIAEVVVPRARREAHVATDVARTALDGCSLGGYVALEVFSRRPETFGAIGVVQTAIGAHRAAGYADRLAAIVTAHGARGVHVETSTTDPFRAANEALSAELTKRNVPHDAVVLPGPHDQPWLREVGTLEMLRWHDRRFRGLSVRNP</sequence>
<evidence type="ECO:0000313" key="1">
    <source>
        <dbReference type="EMBL" id="TKD08393.1"/>
    </source>
</evidence>
<dbReference type="Gene3D" id="3.40.50.1820">
    <property type="entry name" value="alpha/beta hydrolase"/>
    <property type="match status" value="1"/>
</dbReference>
<dbReference type="OrthoDB" id="5508323at2"/>
<evidence type="ECO:0000313" key="2">
    <source>
        <dbReference type="Proteomes" id="UP000309215"/>
    </source>
</evidence>
<dbReference type="RefSeq" id="WP_136929853.1">
    <property type="nucleotide sequence ID" value="NZ_SSMQ01000014.1"/>
</dbReference>
<evidence type="ECO:0008006" key="3">
    <source>
        <dbReference type="Google" id="ProtNLM"/>
    </source>
</evidence>
<gene>
    <name evidence="1" type="ORF">E8A74_15850</name>
</gene>
<dbReference type="PROSITE" id="PS51318">
    <property type="entry name" value="TAT"/>
    <property type="match status" value="1"/>
</dbReference>
<comment type="caution">
    <text evidence="1">The sequence shown here is derived from an EMBL/GenBank/DDBJ whole genome shotgun (WGS) entry which is preliminary data.</text>
</comment>
<protein>
    <recommendedName>
        <fullName evidence="3">Acyl-CoA:diacylglycerol acyltransferase</fullName>
    </recommendedName>
</protein>